<evidence type="ECO:0000256" key="6">
    <source>
        <dbReference type="ARBA" id="ARBA00022603"/>
    </source>
</evidence>
<evidence type="ECO:0000256" key="15">
    <source>
        <dbReference type="ARBA" id="ARBA00023098"/>
    </source>
</evidence>
<keyword evidence="17" id="KW-0807">Transducer</keyword>
<evidence type="ECO:0000256" key="25">
    <source>
        <dbReference type="PIRSR" id="PIRSR628391-4"/>
    </source>
</evidence>
<dbReference type="PROSITE" id="PS50008">
    <property type="entry name" value="PIPLC_Y_DOMAIN"/>
    <property type="match status" value="1"/>
</dbReference>
<feature type="binding site" evidence="23">
    <location>
        <position position="1088"/>
    </location>
    <ligand>
        <name>substrate</name>
    </ligand>
</feature>
<keyword evidence="16" id="KW-0472">Membrane</keyword>
<feature type="binding site" evidence="24">
    <location>
        <position position="877"/>
    </location>
    <ligand>
        <name>Ca(2+)</name>
        <dbReference type="ChEBI" id="CHEBI:29108"/>
        <label>3</label>
        <note>catalytic</note>
    </ligand>
</feature>
<dbReference type="GO" id="GO:0032259">
    <property type="term" value="P:methylation"/>
    <property type="evidence" value="ECO:0007669"/>
    <property type="project" value="UniProtKB-KW"/>
</dbReference>
<evidence type="ECO:0000259" key="31">
    <source>
        <dbReference type="PROSITE" id="PS50008"/>
    </source>
</evidence>
<dbReference type="Pfam" id="PF00387">
    <property type="entry name" value="PI-PLC-Y"/>
    <property type="match status" value="1"/>
</dbReference>
<comment type="catalytic activity">
    <reaction evidence="19">
        <text>a 1,2-diacyl-sn-glycero-3-phospho-(1D-myo-inositol-4,5-bisphosphate) + H2O = 1D-myo-inositol 1,4,5-trisphosphate + a 1,2-diacyl-sn-glycerol + H(+)</text>
        <dbReference type="Rhea" id="RHEA:33179"/>
        <dbReference type="ChEBI" id="CHEBI:15377"/>
        <dbReference type="ChEBI" id="CHEBI:15378"/>
        <dbReference type="ChEBI" id="CHEBI:17815"/>
        <dbReference type="ChEBI" id="CHEBI:58456"/>
        <dbReference type="ChEBI" id="CHEBI:203600"/>
        <dbReference type="EC" id="3.1.4.11"/>
    </reaction>
    <physiologicalReaction direction="left-to-right" evidence="19">
        <dbReference type="Rhea" id="RHEA:33180"/>
    </physiologicalReaction>
</comment>
<feature type="binding site" evidence="23">
    <location>
        <position position="1061"/>
    </location>
    <ligand>
        <name>substrate</name>
    </ligand>
</feature>
<feature type="compositionally biased region" description="Polar residues" evidence="28">
    <location>
        <begin position="159"/>
        <end position="169"/>
    </location>
</feature>
<feature type="binding site" evidence="23">
    <location>
        <position position="975"/>
    </location>
    <ligand>
        <name>substrate</name>
    </ligand>
</feature>
<dbReference type="Proteomes" id="UP000283210">
    <property type="component" value="Chromosome 2"/>
</dbReference>
<dbReference type="InterPro" id="IPR011992">
    <property type="entry name" value="EF-hand-dom_pair"/>
</dbReference>
<dbReference type="InterPro" id="IPR011993">
    <property type="entry name" value="PH-like_dom_sf"/>
</dbReference>
<dbReference type="InterPro" id="IPR002048">
    <property type="entry name" value="EF_hand_dom"/>
</dbReference>
<dbReference type="FunFam" id="2.30.29.30:FF:000088">
    <property type="entry name" value="Phosphoinositide phospholipase C"/>
    <property type="match status" value="1"/>
</dbReference>
<evidence type="ECO:0000256" key="7">
    <source>
        <dbReference type="ARBA" id="ARBA00022679"/>
    </source>
</evidence>
<dbReference type="SUPFAM" id="SSF51695">
    <property type="entry name" value="PLC-like phosphodiesterases"/>
    <property type="match status" value="1"/>
</dbReference>
<feature type="compositionally biased region" description="Acidic residues" evidence="28">
    <location>
        <begin position="1000"/>
        <end position="1009"/>
    </location>
</feature>
<dbReference type="OrthoDB" id="269822at2759"/>
<feature type="domain" description="C2" evidence="30">
    <location>
        <begin position="1151"/>
        <end position="1276"/>
    </location>
</feature>
<feature type="domain" description="PH" evidence="29">
    <location>
        <begin position="558"/>
        <end position="666"/>
    </location>
</feature>
<feature type="region of interest" description="Disordered" evidence="28">
    <location>
        <begin position="16"/>
        <end position="49"/>
    </location>
</feature>
<evidence type="ECO:0000313" key="34">
    <source>
        <dbReference type="Proteomes" id="UP000283210"/>
    </source>
</evidence>
<feature type="region of interest" description="Disordered" evidence="28">
    <location>
        <begin position="138"/>
        <end position="175"/>
    </location>
</feature>
<dbReference type="PROSITE" id="PS00018">
    <property type="entry name" value="EF_HAND_1"/>
    <property type="match status" value="2"/>
</dbReference>
<dbReference type="PROSITE" id="PS50007">
    <property type="entry name" value="PIPLC_X_DOMAIN"/>
    <property type="match status" value="1"/>
</dbReference>
<keyword evidence="11 27" id="KW-0378">Hydrolase</keyword>
<dbReference type="InterPro" id="IPR017946">
    <property type="entry name" value="PLC-like_Pdiesterase_TIM-brl"/>
</dbReference>
<feature type="glycosylation site" description="O-linked (GlcNAc) serine" evidence="25">
    <location>
        <position position="727"/>
    </location>
</feature>
<dbReference type="InterPro" id="IPR001192">
    <property type="entry name" value="PI-PLC_fam"/>
</dbReference>
<evidence type="ECO:0000256" key="5">
    <source>
        <dbReference type="ARBA" id="ARBA00022490"/>
    </source>
</evidence>
<dbReference type="FunFam" id="2.60.40.150:FF:000058">
    <property type="entry name" value="Phosphoinositide phospholipase C"/>
    <property type="match status" value="1"/>
</dbReference>
<dbReference type="InterPro" id="IPR015359">
    <property type="entry name" value="PLC_EF-hand-like"/>
</dbReference>
<dbReference type="PROSITE" id="PS50222">
    <property type="entry name" value="EF_HAND_2"/>
    <property type="match status" value="2"/>
</dbReference>
<dbReference type="Pfam" id="PF09279">
    <property type="entry name" value="EF-hand_like"/>
    <property type="match status" value="1"/>
</dbReference>
<feature type="domain" description="EF-hand" evidence="32">
    <location>
        <begin position="676"/>
        <end position="711"/>
    </location>
</feature>
<feature type="binding site" evidence="24">
    <location>
        <position position="848"/>
    </location>
    <ligand>
        <name>Ca(2+)</name>
        <dbReference type="ChEBI" id="CHEBI:29108"/>
        <label>3</label>
        <note>catalytic</note>
    </ligand>
</feature>
<feature type="glycosylation site" description="O-linked (GlcNAc) threonine" evidence="25">
    <location>
        <position position="729"/>
    </location>
</feature>
<feature type="binding site" evidence="24">
    <location>
        <position position="1247"/>
    </location>
    <ligand>
        <name>Ca(2+)</name>
        <dbReference type="ChEBI" id="CHEBI:29108"/>
        <label>5</label>
    </ligand>
</feature>
<dbReference type="InterPro" id="IPR029063">
    <property type="entry name" value="SAM-dependent_MTases_sf"/>
</dbReference>
<dbReference type="FunFam" id="1.10.238.10:FF:000005">
    <property type="entry name" value="Phosphoinositide phospholipase C"/>
    <property type="match status" value="1"/>
</dbReference>
<dbReference type="SUPFAM" id="SSF49562">
    <property type="entry name" value="C2 domain (Calcium/lipid-binding domain, CaLB)"/>
    <property type="match status" value="1"/>
</dbReference>
<dbReference type="Gene3D" id="1.10.238.10">
    <property type="entry name" value="EF-hand"/>
    <property type="match status" value="2"/>
</dbReference>
<dbReference type="CDD" id="cd08593">
    <property type="entry name" value="PI-PLCc_delta"/>
    <property type="match status" value="1"/>
</dbReference>
<proteinExistence type="predicted"/>
<keyword evidence="25" id="KW-0325">Glycoprotein</keyword>
<dbReference type="GO" id="GO:0005509">
    <property type="term" value="F:calcium ion binding"/>
    <property type="evidence" value="ECO:0007669"/>
    <property type="project" value="InterPro"/>
</dbReference>
<reference evidence="33 34" key="1">
    <citation type="submission" date="2018-11" db="EMBL/GenBank/DDBJ databases">
        <authorList>
            <person name="Lopez-Roques C."/>
            <person name="Donnadieu C."/>
            <person name="Bouchez O."/>
            <person name="Klopp C."/>
            <person name="Cabau C."/>
            <person name="Zahm M."/>
        </authorList>
    </citation>
    <scope>NUCLEOTIDE SEQUENCE [LARGE SCALE GENOMIC DNA]</scope>
    <source>
        <strain evidence="33">RS831</strain>
        <tissue evidence="33">Whole body</tissue>
    </source>
</reference>
<name>A0A437DJS1_ORYJA</name>
<feature type="binding site" evidence="23">
    <location>
        <begin position="568"/>
        <end position="595"/>
    </location>
    <ligand>
        <name>substrate</name>
    </ligand>
</feature>
<dbReference type="SUPFAM" id="SSF50729">
    <property type="entry name" value="PH domain-like"/>
    <property type="match status" value="1"/>
</dbReference>
<comment type="cofactor">
    <cofactor evidence="24">
        <name>Ca(2+)</name>
        <dbReference type="ChEBI" id="CHEBI:29108"/>
    </cofactor>
    <text evidence="24">Binds 3 Ca(2+) ions per subunit. Two of the Ca(2+) ions are bound to the C2 domain.</text>
</comment>
<dbReference type="GO" id="GO:0004435">
    <property type="term" value="F:phosphatidylinositol-4,5-bisphosphate phospholipase C activity"/>
    <property type="evidence" value="ECO:0007669"/>
    <property type="project" value="UniProtKB-EC"/>
</dbReference>
<dbReference type="SMART" id="SM00239">
    <property type="entry name" value="C2"/>
    <property type="match status" value="1"/>
</dbReference>
<keyword evidence="10" id="KW-0677">Repeat</keyword>
<dbReference type="Gene3D" id="2.70.160.11">
    <property type="entry name" value="Hnrnp arginine n-methyltransferase1"/>
    <property type="match status" value="1"/>
</dbReference>
<dbReference type="InterPro" id="IPR018247">
    <property type="entry name" value="EF_Hand_1_Ca_BS"/>
</dbReference>
<keyword evidence="12" id="KW-0256">Endoplasmic reticulum</keyword>
<dbReference type="Gene3D" id="2.30.29.30">
    <property type="entry name" value="Pleckstrin-homology domain (PH domain)/Phosphotyrosine-binding domain (PTB)"/>
    <property type="match status" value="2"/>
</dbReference>
<evidence type="ECO:0000256" key="14">
    <source>
        <dbReference type="ARBA" id="ARBA00022963"/>
    </source>
</evidence>
<dbReference type="InterPro" id="IPR000909">
    <property type="entry name" value="PLipase_C_PInositol-sp_X_dom"/>
</dbReference>
<dbReference type="PROSITE" id="PS50004">
    <property type="entry name" value="C2"/>
    <property type="match status" value="1"/>
</dbReference>
<dbReference type="GO" id="GO:0035556">
    <property type="term" value="P:intracellular signal transduction"/>
    <property type="evidence" value="ECO:0007669"/>
    <property type="project" value="InterPro"/>
</dbReference>
<evidence type="ECO:0000256" key="1">
    <source>
        <dbReference type="ARBA" id="ARBA00004123"/>
    </source>
</evidence>
<keyword evidence="8 26" id="KW-0949">S-adenosyl-L-methionine</keyword>
<keyword evidence="34" id="KW-1185">Reference proteome</keyword>
<evidence type="ECO:0000256" key="27">
    <source>
        <dbReference type="RuleBase" id="RU361133"/>
    </source>
</evidence>
<feature type="binding site" evidence="24">
    <location>
        <position position="1245"/>
    </location>
    <ligand>
        <name>Ca(2+)</name>
        <dbReference type="ChEBI" id="CHEBI:29108"/>
        <label>5</label>
    </ligand>
</feature>
<dbReference type="GO" id="GO:0016042">
    <property type="term" value="P:lipid catabolic process"/>
    <property type="evidence" value="ECO:0007669"/>
    <property type="project" value="UniProtKB-KW"/>
</dbReference>
<keyword evidence="18" id="KW-0539">Nucleus</keyword>
<dbReference type="InterPro" id="IPR055135">
    <property type="entry name" value="PRMT_dom"/>
</dbReference>
<dbReference type="PANTHER" id="PTHR10336">
    <property type="entry name" value="PHOSPHOINOSITIDE-SPECIFIC PHOSPHOLIPASE C FAMILY PROTEIN"/>
    <property type="match status" value="1"/>
</dbReference>
<reference evidence="33 34" key="2">
    <citation type="submission" date="2019-01" db="EMBL/GenBank/DDBJ databases">
        <title>A chromosome length genome reference of the Java medaka (oryzias javanicus).</title>
        <authorList>
            <person name="Herpin A."/>
            <person name="Takehana Y."/>
            <person name="Naruse K."/>
            <person name="Ansai S."/>
            <person name="Kawaguchi M."/>
        </authorList>
    </citation>
    <scope>NUCLEOTIDE SEQUENCE [LARGE SCALE GENOMIC DNA]</scope>
    <source>
        <strain evidence="33">RS831</strain>
        <tissue evidence="33">Whole body</tissue>
    </source>
</reference>
<evidence type="ECO:0000256" key="28">
    <source>
        <dbReference type="SAM" id="MobiDB-lite"/>
    </source>
</evidence>
<evidence type="ECO:0000259" key="32">
    <source>
        <dbReference type="PROSITE" id="PS50222"/>
    </source>
</evidence>
<sequence>MEESRKELHVFSVKVFTLQEEEHEEEEEYHEEEEEHEEEPGGTPGQENEAQMEIRGGQHVSVCSQADGQELTLILSSDAGRQHLAVQDADRSTVFQLTLCEKVDRCRVGQRSFLVCVDKLNLLLQFASSTDLKSFQEKLERRDDGGSRAGPAAEPKRGGQNSDRNQNPTEIPAVLPEPDLNSVQVHSYLCQQQNLLQDYLRTATYQRAFLANEDDFKDKVVLDVCSGSGILSFFAVQAGASRVFAVESGPVAQYIQILVRTNQLSEQILVLEDPVDQLRLPVMVDVIVSEPIGHLLLSERLVRRFLHARRWLKPNGLMFPSCADLHLAPFSDEQLYAEQHARVNFWKGLKDNRSSVLYSLWQQRSFYGVDLSALHDAAADEFFRYPVVDTFDGHILVARSVKHRINFMELKDEDLSRMEIPFVFTLLQSGLVHGLAFWFDLAFLGSRSTVWLSTAPTEPLTRWSQVRCLLQTPLFAKLGQTLSGTAVLTSNSSGESYDIQITATVDQSGFRGVHRSGGPDDPAQLCSPPASAADGFVRRHRMASTRSPLRIEGDDNLQSMLVGAMMRKIKSRTWKKQRYFKLQDDCMTIWYKSKKAGNTHSTFSVSEVEAVREGHQSEVLLSIADEFPANRCFTLVFRGRKGNLDLVAESAEEAQSWVKGIRKLIENVENMGEREKLDQWISDWFKKADKDRDGRMNFKEVRDLLKMMNIDMNEDHALRLFTLADKSCTGSLEDDEFVLFYKMLTQREDVLAVFQEFSSDGQTLSQRDLEDFLREEQLEGDNVQQHAMHLIEQYEPSETAKMLNIMTFDGFLMYLGSTEGSIFNPQQRGIYQNMTLPLCHYFISSSHNTYLMEDQLRGQSSVEGYIRALNRGCRCVEVDCWDGASGEPIVYHGHTLTSKILFKDVVTALGNYAFKVSEYPVILSIENHCSVEQQRVMARHLSHILGEKLLKKPLDGHVSNQLPSPEDLKGKILVKAKKIGGLEGNIGTLVEDSLSGEVTDEDDVAEMEEENSHRDSVRGRTKKSKQHLSKELSDCVVYCKSFHFRSFRHSQLHSKFYEVASFTESKARKYLKESGAEFVQHNSRQLTRVYPTGFRTDSSNFNPQEMWNSGCQIVALNFQTAGEGMDLNDGLFSQNGRCGYVLKPGFMQQTKSGFDPESPQKQEDYQPVILNIQVISGQQLPKVNIKEGSIVDPLVRVEIHGVPMDQAKQETRYIENNGFNPVWHDYLRFTIHTPELALVRFVVEDYDKTSKNDFVGQYTVPLTCMQQGYRHIHLLSKDGTSIPPSSLFVHVRITEL</sequence>
<dbReference type="EC" id="3.1.4.11" evidence="27"/>
<keyword evidence="14 27" id="KW-0442">Lipid degradation</keyword>
<evidence type="ECO:0000256" key="22">
    <source>
        <dbReference type="PIRSR" id="PIRSR628391-1"/>
    </source>
</evidence>
<comment type="subcellular location">
    <subcellularLocation>
        <location evidence="4">Cytoplasm</location>
    </subcellularLocation>
    <subcellularLocation>
        <location evidence="3">Endoplasmic reticulum</location>
    </subcellularLocation>
    <subcellularLocation>
        <location evidence="2">Membrane</location>
        <topology evidence="2">Peripheral membrane protein</topology>
    </subcellularLocation>
    <subcellularLocation>
        <location evidence="1">Nucleus</location>
    </subcellularLocation>
</comment>
<dbReference type="Pfam" id="PF00168">
    <property type="entry name" value="C2"/>
    <property type="match status" value="1"/>
</dbReference>
<feature type="binding site" evidence="24">
    <location>
        <position position="1216"/>
    </location>
    <ligand>
        <name>Ca(2+)</name>
        <dbReference type="ChEBI" id="CHEBI:29108"/>
        <label>4</label>
    </ligand>
</feature>
<keyword evidence="13 24" id="KW-0106">Calcium</keyword>
<dbReference type="CDD" id="cd13363">
    <property type="entry name" value="PH_PLC_delta"/>
    <property type="match status" value="1"/>
</dbReference>
<evidence type="ECO:0000256" key="11">
    <source>
        <dbReference type="ARBA" id="ARBA00022801"/>
    </source>
</evidence>
<evidence type="ECO:0000313" key="33">
    <source>
        <dbReference type="EMBL" id="RVE75032.1"/>
    </source>
</evidence>
<evidence type="ECO:0000256" key="19">
    <source>
        <dbReference type="ARBA" id="ARBA00023674"/>
    </source>
</evidence>
<dbReference type="CDD" id="cd02440">
    <property type="entry name" value="AdoMet_MTases"/>
    <property type="match status" value="1"/>
</dbReference>
<dbReference type="SUPFAM" id="SSF47473">
    <property type="entry name" value="EF-hand"/>
    <property type="match status" value="1"/>
</dbReference>
<feature type="binding site" evidence="24">
    <location>
        <position position="1190"/>
    </location>
    <ligand>
        <name>Ca(2+)</name>
        <dbReference type="ChEBI" id="CHEBI:29108"/>
        <label>4</label>
    </ligand>
</feature>
<comment type="catalytic activity">
    <reaction evidence="20">
        <text>a 1,2-diacyl-sn-glycero-3-phospho-(1D-myo-inositol) + H2O = 1D-myo-inositol 1-phosphate + a 1,2-diacyl-sn-glycerol + H(+)</text>
        <dbReference type="Rhea" id="RHEA:43484"/>
        <dbReference type="ChEBI" id="CHEBI:15377"/>
        <dbReference type="ChEBI" id="CHEBI:15378"/>
        <dbReference type="ChEBI" id="CHEBI:17815"/>
        <dbReference type="ChEBI" id="CHEBI:57880"/>
        <dbReference type="ChEBI" id="CHEBI:58433"/>
    </reaction>
    <physiologicalReaction direction="left-to-right" evidence="20">
        <dbReference type="Rhea" id="RHEA:43485"/>
    </physiologicalReaction>
</comment>
<gene>
    <name evidence="33" type="ORF">OJAV_G00012720</name>
</gene>
<dbReference type="PRINTS" id="PR00390">
    <property type="entry name" value="PHPHLIPASEC"/>
</dbReference>
<evidence type="ECO:0000256" key="13">
    <source>
        <dbReference type="ARBA" id="ARBA00022837"/>
    </source>
</evidence>
<evidence type="ECO:0000256" key="20">
    <source>
        <dbReference type="ARBA" id="ARBA00023726"/>
    </source>
</evidence>
<keyword evidence="15 27" id="KW-0443">Lipid metabolism</keyword>
<evidence type="ECO:0000256" key="3">
    <source>
        <dbReference type="ARBA" id="ARBA00004240"/>
    </source>
</evidence>
<dbReference type="SMART" id="SM00149">
    <property type="entry name" value="PLCYc"/>
    <property type="match status" value="1"/>
</dbReference>
<evidence type="ECO:0000256" key="16">
    <source>
        <dbReference type="ARBA" id="ARBA00023136"/>
    </source>
</evidence>
<dbReference type="PROSITE" id="PS51678">
    <property type="entry name" value="SAM_MT_PRMT"/>
    <property type="match status" value="1"/>
</dbReference>
<accession>A0A437DJS1</accession>
<dbReference type="GO" id="GO:0005634">
    <property type="term" value="C:nucleus"/>
    <property type="evidence" value="ECO:0007669"/>
    <property type="project" value="UniProtKB-SubCell"/>
</dbReference>
<feature type="domain" description="PI-PLC Y-box" evidence="31">
    <location>
        <begin position="1032"/>
        <end position="1148"/>
    </location>
</feature>
<dbReference type="Pfam" id="PF00388">
    <property type="entry name" value="PI-PLC-X"/>
    <property type="match status" value="1"/>
</dbReference>
<dbReference type="Gene3D" id="3.40.50.150">
    <property type="entry name" value="Vaccinia Virus protein VP39"/>
    <property type="match status" value="1"/>
</dbReference>
<evidence type="ECO:0000256" key="24">
    <source>
        <dbReference type="PIRSR" id="PIRSR628391-3"/>
    </source>
</evidence>
<keyword evidence="5" id="KW-0963">Cytoplasm</keyword>
<dbReference type="GO" id="GO:0035242">
    <property type="term" value="F:protein-arginine omega-N asymmetric methyltransferase activity"/>
    <property type="evidence" value="ECO:0007669"/>
    <property type="project" value="UniProtKB-EC"/>
</dbReference>
<keyword evidence="9 24" id="KW-0479">Metal-binding</keyword>
<dbReference type="SUPFAM" id="SSF53335">
    <property type="entry name" value="S-adenosyl-L-methionine-dependent methyltransferases"/>
    <property type="match status" value="1"/>
</dbReference>
<dbReference type="InterPro" id="IPR000008">
    <property type="entry name" value="C2_dom"/>
</dbReference>
<protein>
    <recommendedName>
        <fullName evidence="27">Phosphoinositide phospholipase C</fullName>
        <ecNumber evidence="27">3.1.4.11</ecNumber>
    </recommendedName>
</protein>
<dbReference type="GO" id="GO:0120548">
    <property type="term" value="F:phosphatidylinositol phospholipase C activity"/>
    <property type="evidence" value="ECO:0007669"/>
    <property type="project" value="RHEA"/>
</dbReference>
<feature type="binding site" evidence="24">
    <location>
        <position position="879"/>
    </location>
    <ligand>
        <name>Ca(2+)</name>
        <dbReference type="ChEBI" id="CHEBI:29108"/>
        <label>3</label>
        <note>catalytic</note>
    </ligand>
</feature>
<dbReference type="InterPro" id="IPR001711">
    <property type="entry name" value="PLipase_C_Pinositol-sp_Y"/>
</dbReference>
<keyword evidence="7 26" id="KW-0808">Transferase</keyword>
<feature type="binding site" evidence="24">
    <location>
        <position position="926"/>
    </location>
    <ligand>
        <name>Ca(2+)</name>
        <dbReference type="ChEBI" id="CHEBI:29108"/>
        <label>3</label>
        <note>catalytic</note>
    </ligand>
</feature>
<evidence type="ECO:0000256" key="18">
    <source>
        <dbReference type="ARBA" id="ARBA00023242"/>
    </source>
</evidence>
<dbReference type="EMBL" id="CM012438">
    <property type="protein sequence ID" value="RVE75032.1"/>
    <property type="molecule type" value="Genomic_DNA"/>
</dbReference>
<dbReference type="Pfam" id="PF06325">
    <property type="entry name" value="PrmA"/>
    <property type="match status" value="1"/>
</dbReference>
<dbReference type="Gene3D" id="2.60.40.150">
    <property type="entry name" value="C2 domain"/>
    <property type="match status" value="1"/>
</dbReference>
<evidence type="ECO:0000256" key="21">
    <source>
        <dbReference type="ARBA" id="ARBA00049086"/>
    </source>
</evidence>
<feature type="domain" description="EF-hand" evidence="32">
    <location>
        <begin position="712"/>
        <end position="747"/>
    </location>
</feature>
<dbReference type="SMART" id="SM00148">
    <property type="entry name" value="PLCXc"/>
    <property type="match status" value="1"/>
</dbReference>
<dbReference type="FunFam" id="3.20.20.190:FF:000022">
    <property type="entry name" value="Phosphoinositide phospholipase C"/>
    <property type="match status" value="1"/>
</dbReference>
<feature type="active site" evidence="22">
    <location>
        <position position="892"/>
    </location>
</feature>
<organism evidence="33 34">
    <name type="scientific">Oryzias javanicus</name>
    <name type="common">Javanese ricefish</name>
    <name type="synonym">Aplocheilus javanicus</name>
    <dbReference type="NCBI Taxonomy" id="123683"/>
    <lineage>
        <taxon>Eukaryota</taxon>
        <taxon>Metazoa</taxon>
        <taxon>Chordata</taxon>
        <taxon>Craniata</taxon>
        <taxon>Vertebrata</taxon>
        <taxon>Euteleostomi</taxon>
        <taxon>Actinopterygii</taxon>
        <taxon>Neopterygii</taxon>
        <taxon>Teleostei</taxon>
        <taxon>Neoteleostei</taxon>
        <taxon>Acanthomorphata</taxon>
        <taxon>Ovalentaria</taxon>
        <taxon>Atherinomorphae</taxon>
        <taxon>Beloniformes</taxon>
        <taxon>Adrianichthyidae</taxon>
        <taxon>Oryziinae</taxon>
        <taxon>Oryzias</taxon>
    </lineage>
</organism>
<evidence type="ECO:0000256" key="17">
    <source>
        <dbReference type="ARBA" id="ARBA00023224"/>
    </source>
</evidence>
<dbReference type="PANTHER" id="PTHR10336:SF31">
    <property type="entry name" value="1-PHOSPHATIDYLINOSITOL 4,5-BISPHOSPHATE PHOSPHODIESTERASE DELTA-4"/>
    <property type="match status" value="1"/>
</dbReference>
<dbReference type="Pfam" id="PF22528">
    <property type="entry name" value="PRMT_C"/>
    <property type="match status" value="1"/>
</dbReference>
<dbReference type="Pfam" id="PF00169">
    <property type="entry name" value="PH"/>
    <property type="match status" value="1"/>
</dbReference>
<dbReference type="Gene3D" id="3.20.20.190">
    <property type="entry name" value="Phosphatidylinositol (PI) phosphodiesterase"/>
    <property type="match status" value="1"/>
</dbReference>
<feature type="binding site" evidence="24">
    <location>
        <position position="1192"/>
    </location>
    <ligand>
        <name>Ca(2+)</name>
        <dbReference type="ChEBI" id="CHEBI:29108"/>
        <label>4</label>
    </ligand>
</feature>
<dbReference type="InterPro" id="IPR035892">
    <property type="entry name" value="C2_domain_sf"/>
</dbReference>
<evidence type="ECO:0000256" key="10">
    <source>
        <dbReference type="ARBA" id="ARBA00022737"/>
    </source>
</evidence>
<feature type="binding site" evidence="24">
    <location>
        <position position="1246"/>
    </location>
    <ligand>
        <name>Ca(2+)</name>
        <dbReference type="ChEBI" id="CHEBI:29108"/>
        <label>5</label>
    </ligand>
</feature>
<comment type="catalytic activity">
    <reaction evidence="21">
        <text>L-arginyl-[protein] + 2 S-adenosyl-L-methionine = N(omega),N(omega)-dimethyl-L-arginyl-[protein] + 2 S-adenosyl-L-homocysteine + 2 H(+)</text>
        <dbReference type="Rhea" id="RHEA:48096"/>
        <dbReference type="Rhea" id="RHEA-COMP:10532"/>
        <dbReference type="Rhea" id="RHEA-COMP:11991"/>
        <dbReference type="ChEBI" id="CHEBI:15378"/>
        <dbReference type="ChEBI" id="CHEBI:29965"/>
        <dbReference type="ChEBI" id="CHEBI:57856"/>
        <dbReference type="ChEBI" id="CHEBI:59789"/>
        <dbReference type="ChEBI" id="CHEBI:61897"/>
        <dbReference type="EC" id="2.1.1.319"/>
    </reaction>
</comment>
<dbReference type="InterPro" id="IPR001849">
    <property type="entry name" value="PH_domain"/>
</dbReference>
<dbReference type="PROSITE" id="PS50003">
    <property type="entry name" value="PH_DOMAIN"/>
    <property type="match status" value="1"/>
</dbReference>
<evidence type="ECO:0000256" key="4">
    <source>
        <dbReference type="ARBA" id="ARBA00004496"/>
    </source>
</evidence>
<evidence type="ECO:0000259" key="29">
    <source>
        <dbReference type="PROSITE" id="PS50003"/>
    </source>
</evidence>
<feature type="binding site" evidence="23">
    <location>
        <position position="977"/>
    </location>
    <ligand>
        <name>substrate</name>
    </ligand>
</feature>
<dbReference type="SMART" id="SM00233">
    <property type="entry name" value="PH"/>
    <property type="match status" value="1"/>
</dbReference>
<feature type="active site" evidence="22">
    <location>
        <position position="847"/>
    </location>
</feature>
<feature type="compositionally biased region" description="Acidic residues" evidence="28">
    <location>
        <begin position="19"/>
        <end position="40"/>
    </location>
</feature>
<keyword evidence="6 26" id="KW-0489">Methyltransferase</keyword>
<evidence type="ECO:0000256" key="2">
    <source>
        <dbReference type="ARBA" id="ARBA00004170"/>
    </source>
</evidence>
<dbReference type="GO" id="GO:0005886">
    <property type="term" value="C:plasma membrane"/>
    <property type="evidence" value="ECO:0007669"/>
    <property type="project" value="TreeGrafter"/>
</dbReference>
<evidence type="ECO:0000256" key="26">
    <source>
        <dbReference type="PROSITE-ProRule" id="PRU01015"/>
    </source>
</evidence>
<evidence type="ECO:0000256" key="23">
    <source>
        <dbReference type="PIRSR" id="PIRSR628391-2"/>
    </source>
</evidence>
<dbReference type="SMART" id="SM00054">
    <property type="entry name" value="EFh"/>
    <property type="match status" value="2"/>
</dbReference>
<dbReference type="GO" id="GO:0005783">
    <property type="term" value="C:endoplasmic reticulum"/>
    <property type="evidence" value="ECO:0007669"/>
    <property type="project" value="UniProtKB-SubCell"/>
</dbReference>
<evidence type="ECO:0000259" key="30">
    <source>
        <dbReference type="PROSITE" id="PS50004"/>
    </source>
</evidence>
<dbReference type="CDD" id="cd00275">
    <property type="entry name" value="C2_PLC_like"/>
    <property type="match status" value="1"/>
</dbReference>
<evidence type="ECO:0000256" key="9">
    <source>
        <dbReference type="ARBA" id="ARBA00022723"/>
    </source>
</evidence>
<dbReference type="InterPro" id="IPR028391">
    <property type="entry name" value="PLC-delta1_cat"/>
</dbReference>
<dbReference type="Pfam" id="PF11531">
    <property type="entry name" value="CARM1"/>
    <property type="match status" value="1"/>
</dbReference>
<evidence type="ECO:0000256" key="12">
    <source>
        <dbReference type="ARBA" id="ARBA00022824"/>
    </source>
</evidence>
<evidence type="ECO:0000256" key="8">
    <source>
        <dbReference type="ARBA" id="ARBA00022691"/>
    </source>
</evidence>
<feature type="region of interest" description="Disordered" evidence="28">
    <location>
        <begin position="1000"/>
        <end position="1025"/>
    </location>
</feature>
<dbReference type="InterPro" id="IPR025799">
    <property type="entry name" value="Arg_MeTrfase"/>
</dbReference>